<evidence type="ECO:0000256" key="1">
    <source>
        <dbReference type="SAM" id="Phobius"/>
    </source>
</evidence>
<accession>A0A0S1STA1</accession>
<reference evidence="2 3" key="2">
    <citation type="journal article" date="2016" name="PeerJ">
        <title>Analysis of five complete genome sequences for members of the class Peribacteria in the recently recognized Peregrinibacteria bacterial phylum.</title>
        <authorList>
            <person name="Anantharaman K."/>
            <person name="Brown C.T."/>
            <person name="Burstein D."/>
            <person name="Castelle C.J."/>
            <person name="Probst A.J."/>
            <person name="Thomas B.C."/>
            <person name="Williams K.H."/>
            <person name="Banfield J.F."/>
        </authorList>
    </citation>
    <scope>NUCLEOTIDE SEQUENCE [LARGE SCALE GENOMIC DNA]</scope>
    <source>
        <strain evidence="2">RIFOXYD1_FULL_PER-ii_59_16</strain>
    </source>
</reference>
<dbReference type="EMBL" id="CP013065">
    <property type="protein sequence ID" value="ALM13721.1"/>
    <property type="molecule type" value="Genomic_DNA"/>
</dbReference>
<protein>
    <recommendedName>
        <fullName evidence="4">Membrane-associated protein</fullName>
    </recommendedName>
</protein>
<sequence>MINVKAFALTCGIFWAVGVVLFAALAAKTGMASSFVGLLSEIYLGYGPTLRGMLFGIVWGFLDGLVCGAVFAWLYNTIAG</sequence>
<evidence type="ECO:0000313" key="3">
    <source>
        <dbReference type="Proteomes" id="UP000069135"/>
    </source>
</evidence>
<accession>A0A0S1SJE2</accession>
<dbReference type="Proteomes" id="UP000069135">
    <property type="component" value="Chromosome"/>
</dbReference>
<accession>A0A0S1SP60</accession>
<feature type="transmembrane region" description="Helical" evidence="1">
    <location>
        <begin position="50"/>
        <end position="75"/>
    </location>
</feature>
<evidence type="ECO:0000313" key="2">
    <source>
        <dbReference type="EMBL" id="ALM13721.1"/>
    </source>
</evidence>
<gene>
    <name evidence="2" type="ORF">PeribacterD1_1059</name>
</gene>
<accession>A0A0S1SM88</accession>
<dbReference type="STRING" id="1735162.PeribacterB2_1061"/>
<dbReference type="AlphaFoldDB" id="A0A0S1STA1"/>
<keyword evidence="1" id="KW-1133">Transmembrane helix</keyword>
<organism evidence="2 3">
    <name type="scientific">Candidatus Peribacter riflensis</name>
    <dbReference type="NCBI Taxonomy" id="1735162"/>
    <lineage>
        <taxon>Bacteria</taxon>
        <taxon>Candidatus Peregrinibacteriota</taxon>
        <taxon>Candidatus Peribacteria</taxon>
        <taxon>Candidatus Peribacterales</taxon>
        <taxon>Candidatus Peribacteraceae</taxon>
        <taxon>Candidatus Peribacter</taxon>
    </lineage>
</organism>
<reference evidence="3" key="1">
    <citation type="submission" date="2015-10" db="EMBL/GenBank/DDBJ databases">
        <title>Analysis of five complete genome sequences for members of the class Peribacteria in the recently recognized Peregrinibacteria bacterial phylum.</title>
        <authorList>
            <person name="Anantharaman K."/>
            <person name="Brown C.T."/>
            <person name="Burstein D."/>
            <person name="Castelle C.J."/>
            <person name="Probst A.J."/>
            <person name="Thomas B.C."/>
            <person name="Williams K.H."/>
            <person name="Banfield J.F."/>
        </authorList>
    </citation>
    <scope>NUCLEOTIDE SEQUENCE [LARGE SCALE GENOMIC DNA]</scope>
</reference>
<dbReference type="KEGG" id="prf:PeribacterA2_1059"/>
<dbReference type="NCBIfam" id="NF037947">
    <property type="entry name" value="holin_4"/>
    <property type="match status" value="1"/>
</dbReference>
<accession>A0A0S1SWJ2</accession>
<evidence type="ECO:0008006" key="4">
    <source>
        <dbReference type="Google" id="ProtNLM"/>
    </source>
</evidence>
<keyword evidence="1" id="KW-0812">Transmembrane</keyword>
<proteinExistence type="predicted"/>
<keyword evidence="1" id="KW-0472">Membrane</keyword>
<name>A0A0S1STA1_9BACT</name>